<keyword evidence="1" id="KW-1133">Transmembrane helix</keyword>
<protein>
    <submittedName>
        <fullName evidence="2">Uncharacterized protein</fullName>
    </submittedName>
</protein>
<keyword evidence="1" id="KW-0472">Membrane</keyword>
<dbReference type="EMBL" id="BK015666">
    <property type="protein sequence ID" value="DAE19048.1"/>
    <property type="molecule type" value="Genomic_DNA"/>
</dbReference>
<evidence type="ECO:0000313" key="2">
    <source>
        <dbReference type="EMBL" id="DAE19048.1"/>
    </source>
</evidence>
<feature type="transmembrane region" description="Helical" evidence="1">
    <location>
        <begin position="20"/>
        <end position="41"/>
    </location>
</feature>
<reference evidence="2" key="1">
    <citation type="journal article" date="2021" name="Proc. Natl. Acad. Sci. U.S.A.">
        <title>A Catalog of Tens of Thousands of Viruses from Human Metagenomes Reveals Hidden Associations with Chronic Diseases.</title>
        <authorList>
            <person name="Tisza M.J."/>
            <person name="Buck C.B."/>
        </authorList>
    </citation>
    <scope>NUCLEOTIDE SEQUENCE</scope>
    <source>
        <strain evidence="2">CtiOl67</strain>
    </source>
</reference>
<organism evidence="2">
    <name type="scientific">Siphoviridae sp. ctiOl67</name>
    <dbReference type="NCBI Taxonomy" id="2825622"/>
    <lineage>
        <taxon>Viruses</taxon>
        <taxon>Duplodnaviria</taxon>
        <taxon>Heunggongvirae</taxon>
        <taxon>Uroviricota</taxon>
        <taxon>Caudoviricetes</taxon>
    </lineage>
</organism>
<evidence type="ECO:0000256" key="1">
    <source>
        <dbReference type="SAM" id="Phobius"/>
    </source>
</evidence>
<sequence length="44" mass="5421">MFLNVAYVFRNNFYCFIELILFILISGYSFILLNLSFRYIMFLH</sequence>
<name>A0A8S5QIZ3_9CAUD</name>
<accession>A0A8S5QIZ3</accession>
<keyword evidence="1" id="KW-0812">Transmembrane</keyword>
<proteinExistence type="predicted"/>